<proteinExistence type="predicted"/>
<evidence type="ECO:0000313" key="3">
    <source>
        <dbReference type="Proteomes" id="UP000217726"/>
    </source>
</evidence>
<dbReference type="EMBL" id="SMMS01000001">
    <property type="protein sequence ID" value="TCL12530.1"/>
    <property type="molecule type" value="Genomic_DNA"/>
</dbReference>
<dbReference type="EMBL" id="OBDR01000006">
    <property type="protein sequence ID" value="SNY16711.1"/>
    <property type="molecule type" value="Genomic_DNA"/>
</dbReference>
<name>A0A285G2N5_9EURY</name>
<dbReference type="Proteomes" id="UP000217726">
    <property type="component" value="Unassembled WGS sequence"/>
</dbReference>
<dbReference type="OrthoDB" id="82438at2157"/>
<dbReference type="InterPro" id="IPR014060">
    <property type="entry name" value="PglZ"/>
</dbReference>
<reference evidence="2 4" key="3">
    <citation type="submission" date="2019-03" db="EMBL/GenBank/DDBJ databases">
        <title>Subsurface microbial communities from deep shales in Ohio and West Virginia, USA.</title>
        <authorList>
            <person name="Wrighton K."/>
        </authorList>
    </citation>
    <scope>NUCLEOTIDE SEQUENCE [LARGE SCALE GENOMIC DNA]</scope>
    <source>
        <strain evidence="2 4">WG1_MB</strain>
    </source>
</reference>
<reference evidence="1" key="1">
    <citation type="submission" date="2017-09" db="EMBL/GenBank/DDBJ databases">
        <authorList>
            <person name="Ehlers B."/>
            <person name="Leendertz F.H."/>
        </authorList>
    </citation>
    <scope>NUCLEOTIDE SEQUENCE [LARGE SCALE GENOMIC DNA]</scope>
    <source>
        <strain evidence="1">WG-1MB</strain>
    </source>
</reference>
<evidence type="ECO:0000313" key="1">
    <source>
        <dbReference type="EMBL" id="SNY16711.1"/>
    </source>
</evidence>
<dbReference type="AlphaFoldDB" id="A0A285G2N5"/>
<dbReference type="Proteomes" id="UP000295404">
    <property type="component" value="Unassembled WGS sequence"/>
</dbReference>
<evidence type="ECO:0000313" key="2">
    <source>
        <dbReference type="EMBL" id="TCL12530.1"/>
    </source>
</evidence>
<reference evidence="3" key="2">
    <citation type="submission" date="2017-09" db="EMBL/GenBank/DDBJ databases">
        <authorList>
            <person name="Varghese N."/>
            <person name="Submissions S."/>
        </authorList>
    </citation>
    <scope>NUCLEOTIDE SEQUENCE [LARGE SCALE GENOMIC DNA]</scope>
    <source>
        <strain evidence="3">WG-1MB</strain>
    </source>
</reference>
<accession>A0A285G2N5</accession>
<sequence length="871" mass="102639">MLNAEKTAQAILKKFNDTDGYRDRRIVFWYDKDETATDGGLEEIEPILEENNIRVHRLEQNFFGTKKLIEEDKPDTHFLIYSSRGEPQHEKNWLLDIQLYSERFENSRISDIKSEFGIEGYDLDNFLEEHYKFFDSKARVEPFRKFYDPKWRRDEMVLGFLAVLTGSDTIDFKDIVRKLFLKSLYETDNPTWSEIKRLNLKDDFWVLAGKYFGFVQSDPTLRKLFLSILLTHIKRNTSLPLKKYKNYINSMSNECEIFIRTWMDHSKDGIYFDQYSRETFEDSQLKLEKYLKQEIKETEPCDYLDAEAFDVFDRAIISRIVSSLCNDLEEYEKYLDWIFQRKTKHWYADFQHIYSALEYAVKLHRFAKGFEKTLASCKDVRGFIARYEKDLYQMDYYYRKFYFHYDLDNKTDVLSKIRERVENLYNNNLIDKMLGHWSELINTDVGDYWKVELADRQDEFYKLYVQNTIQKNDRDKIAVIISDAMRYEIAVELRERLNKSSQGTMELKTMVGSLPSYTKLGMASLLPHDSLQLKNNHYLADGISTEGTPNRAKIVDTATPDSVTLTYKEIIDLSREELREKYKGKRLFYIYHDVIDSTGEHSEDKVFNETETCIQEIQKIIGKLTNSQLLNNVIVTSDHGFIYRRDDLESVYKLDKATFDKDRIIDSKKRFILTTEDIDVMNTHKFKINNLVETENDLYAYVPVADLRFRMQGGGNKFVHGGLAPQEIIIPVLKYSYKKSAELERKGIKKGKVGVTVTNPGRRITSNSFSVNLLQTEKVSDKLKPLKVRIALWDSEFDGEKVSDEKTVILERSSEEPTERQQKVILTLGNNIENKTYYLKLIDDDPTAINKNVIEPIPFEVDLLLKDDFDF</sequence>
<evidence type="ECO:0000313" key="4">
    <source>
        <dbReference type="Proteomes" id="UP000295404"/>
    </source>
</evidence>
<dbReference type="NCBIfam" id="TIGR02687">
    <property type="entry name" value="BREX-1 system phosphatase PglZ type A"/>
    <property type="match status" value="1"/>
</dbReference>
<organism evidence="1 3">
    <name type="scientific">Methanohalophilus euhalobius</name>
    <dbReference type="NCBI Taxonomy" id="51203"/>
    <lineage>
        <taxon>Archaea</taxon>
        <taxon>Methanobacteriati</taxon>
        <taxon>Methanobacteriota</taxon>
        <taxon>Stenosarchaea group</taxon>
        <taxon>Methanomicrobia</taxon>
        <taxon>Methanosarcinales</taxon>
        <taxon>Methanosarcinaceae</taxon>
        <taxon>Methanohalophilus</taxon>
    </lineage>
</organism>
<keyword evidence="3" id="KW-1185">Reference proteome</keyword>
<dbReference type="Pfam" id="PF08665">
    <property type="entry name" value="PglZ"/>
    <property type="match status" value="1"/>
</dbReference>
<protein>
    <submittedName>
        <fullName evidence="1">TIGR02687 family protein</fullName>
    </submittedName>
    <submittedName>
        <fullName evidence="2">Uncharacterized protein (TIGR02687 family)</fullName>
    </submittedName>
</protein>
<gene>
    <name evidence="2" type="ORF">C7960_1793</name>
    <name evidence="1" type="ORF">SAMN06295989_10636</name>
</gene>